<dbReference type="Proteomes" id="UP000828390">
    <property type="component" value="Unassembled WGS sequence"/>
</dbReference>
<keyword evidence="1" id="KW-0472">Membrane</keyword>
<proteinExistence type="predicted"/>
<name>A0A9D4J3Z8_DREPO</name>
<protein>
    <submittedName>
        <fullName evidence="2">Uncharacterized protein</fullName>
    </submittedName>
</protein>
<keyword evidence="3" id="KW-1185">Reference proteome</keyword>
<sequence length="75" mass="8426">MSTLDSVCNLAMKHNLPTILMFDKPWYWKAADIIIDEPHNSCLKSIVLMLVCFHTLVNLLGAIGFIIEGTGLRHT</sequence>
<reference evidence="2" key="2">
    <citation type="submission" date="2020-11" db="EMBL/GenBank/DDBJ databases">
        <authorList>
            <person name="McCartney M.A."/>
            <person name="Auch B."/>
            <person name="Kono T."/>
            <person name="Mallez S."/>
            <person name="Becker A."/>
            <person name="Gohl D.M."/>
            <person name="Silverstein K.A.T."/>
            <person name="Koren S."/>
            <person name="Bechman K.B."/>
            <person name="Herman A."/>
            <person name="Abrahante J.E."/>
            <person name="Garbe J."/>
        </authorList>
    </citation>
    <scope>NUCLEOTIDE SEQUENCE</scope>
    <source>
        <strain evidence="2">Duluth1</strain>
        <tissue evidence="2">Whole animal</tissue>
    </source>
</reference>
<accession>A0A9D4J3Z8</accession>
<keyword evidence="1" id="KW-0812">Transmembrane</keyword>
<organism evidence="2 3">
    <name type="scientific">Dreissena polymorpha</name>
    <name type="common">Zebra mussel</name>
    <name type="synonym">Mytilus polymorpha</name>
    <dbReference type="NCBI Taxonomy" id="45954"/>
    <lineage>
        <taxon>Eukaryota</taxon>
        <taxon>Metazoa</taxon>
        <taxon>Spiralia</taxon>
        <taxon>Lophotrochozoa</taxon>
        <taxon>Mollusca</taxon>
        <taxon>Bivalvia</taxon>
        <taxon>Autobranchia</taxon>
        <taxon>Heteroconchia</taxon>
        <taxon>Euheterodonta</taxon>
        <taxon>Imparidentia</taxon>
        <taxon>Neoheterodontei</taxon>
        <taxon>Myida</taxon>
        <taxon>Dreissenoidea</taxon>
        <taxon>Dreissenidae</taxon>
        <taxon>Dreissena</taxon>
    </lineage>
</organism>
<gene>
    <name evidence="2" type="ORF">DPMN_148437</name>
</gene>
<dbReference type="AlphaFoldDB" id="A0A9D4J3Z8"/>
<dbReference type="EMBL" id="JAIWYP010000007">
    <property type="protein sequence ID" value="KAH3794898.1"/>
    <property type="molecule type" value="Genomic_DNA"/>
</dbReference>
<evidence type="ECO:0000313" key="2">
    <source>
        <dbReference type="EMBL" id="KAH3794898.1"/>
    </source>
</evidence>
<comment type="caution">
    <text evidence="2">The sequence shown here is derived from an EMBL/GenBank/DDBJ whole genome shotgun (WGS) entry which is preliminary data.</text>
</comment>
<evidence type="ECO:0000256" key="1">
    <source>
        <dbReference type="SAM" id="Phobius"/>
    </source>
</evidence>
<feature type="transmembrane region" description="Helical" evidence="1">
    <location>
        <begin position="46"/>
        <end position="67"/>
    </location>
</feature>
<reference evidence="2" key="1">
    <citation type="journal article" date="2019" name="bioRxiv">
        <title>The Genome of the Zebra Mussel, Dreissena polymorpha: A Resource for Invasive Species Research.</title>
        <authorList>
            <person name="McCartney M.A."/>
            <person name="Auch B."/>
            <person name="Kono T."/>
            <person name="Mallez S."/>
            <person name="Zhang Y."/>
            <person name="Obille A."/>
            <person name="Becker A."/>
            <person name="Abrahante J.E."/>
            <person name="Garbe J."/>
            <person name="Badalamenti J.P."/>
            <person name="Herman A."/>
            <person name="Mangelson H."/>
            <person name="Liachko I."/>
            <person name="Sullivan S."/>
            <person name="Sone E.D."/>
            <person name="Koren S."/>
            <person name="Silverstein K.A.T."/>
            <person name="Beckman K.B."/>
            <person name="Gohl D.M."/>
        </authorList>
    </citation>
    <scope>NUCLEOTIDE SEQUENCE</scope>
    <source>
        <strain evidence="2">Duluth1</strain>
        <tissue evidence="2">Whole animal</tissue>
    </source>
</reference>
<keyword evidence="1" id="KW-1133">Transmembrane helix</keyword>
<evidence type="ECO:0000313" key="3">
    <source>
        <dbReference type="Proteomes" id="UP000828390"/>
    </source>
</evidence>